<feature type="compositionally biased region" description="Gly residues" evidence="1">
    <location>
        <begin position="94"/>
        <end position="109"/>
    </location>
</feature>
<evidence type="ECO:0000313" key="3">
    <source>
        <dbReference type="Proteomes" id="UP000572051"/>
    </source>
</evidence>
<organism evidence="2 3">
    <name type="scientific">Nocardiopsis aegyptia</name>
    <dbReference type="NCBI Taxonomy" id="220378"/>
    <lineage>
        <taxon>Bacteria</taxon>
        <taxon>Bacillati</taxon>
        <taxon>Actinomycetota</taxon>
        <taxon>Actinomycetes</taxon>
        <taxon>Streptosporangiales</taxon>
        <taxon>Nocardiopsidaceae</taxon>
        <taxon>Nocardiopsis</taxon>
    </lineage>
</organism>
<gene>
    <name evidence="2" type="ORF">HNR10_002160</name>
</gene>
<reference evidence="2 3" key="1">
    <citation type="submission" date="2020-07" db="EMBL/GenBank/DDBJ databases">
        <title>Sequencing the genomes of 1000 actinobacteria strains.</title>
        <authorList>
            <person name="Klenk H.-P."/>
        </authorList>
    </citation>
    <scope>NUCLEOTIDE SEQUENCE [LARGE SCALE GENOMIC DNA]</scope>
    <source>
        <strain evidence="2 3">DSM 44442</strain>
    </source>
</reference>
<evidence type="ECO:0000256" key="1">
    <source>
        <dbReference type="SAM" id="MobiDB-lite"/>
    </source>
</evidence>
<sequence length="122" mass="13134">MGENSTDFDQTSTEDLRERATELARKRWDVRFFWQLLRMIPAAEAAAGNEEGSRASIAQASGFLYEALSAESDPKVHEALRPVYIDYLREHGADAGGGTGGRNGDGNGNGNADPGDTDRSDG</sequence>
<protein>
    <submittedName>
        <fullName evidence="2">Uncharacterized protein</fullName>
    </submittedName>
</protein>
<dbReference type="RefSeq" id="WP_179822844.1">
    <property type="nucleotide sequence ID" value="NZ_JACCFS010000001.1"/>
</dbReference>
<accession>A0A7Z0JAD1</accession>
<feature type="region of interest" description="Disordered" evidence="1">
    <location>
        <begin position="91"/>
        <end position="122"/>
    </location>
</feature>
<comment type="caution">
    <text evidence="2">The sequence shown here is derived from an EMBL/GenBank/DDBJ whole genome shotgun (WGS) entry which is preliminary data.</text>
</comment>
<keyword evidence="3" id="KW-1185">Reference proteome</keyword>
<evidence type="ECO:0000313" key="2">
    <source>
        <dbReference type="EMBL" id="NYJ34279.1"/>
    </source>
</evidence>
<name>A0A7Z0JAD1_9ACTN</name>
<dbReference type="Proteomes" id="UP000572051">
    <property type="component" value="Unassembled WGS sequence"/>
</dbReference>
<dbReference type="AlphaFoldDB" id="A0A7Z0JAD1"/>
<proteinExistence type="predicted"/>
<dbReference type="EMBL" id="JACCFS010000001">
    <property type="protein sequence ID" value="NYJ34279.1"/>
    <property type="molecule type" value="Genomic_DNA"/>
</dbReference>